<organism evidence="2 3">
    <name type="scientific">Gluconacetobacter diazotrophicus (strain ATCC 49037 / DSM 5601 / CCUG 37298 / CIP 103539 / LMG 7603 / PAl5)</name>
    <dbReference type="NCBI Taxonomy" id="272568"/>
    <lineage>
        <taxon>Bacteria</taxon>
        <taxon>Pseudomonadati</taxon>
        <taxon>Pseudomonadota</taxon>
        <taxon>Alphaproteobacteria</taxon>
        <taxon>Acetobacterales</taxon>
        <taxon>Acetobacteraceae</taxon>
        <taxon>Gluconacetobacter</taxon>
    </lineage>
</organism>
<dbReference type="Pfam" id="PF01551">
    <property type="entry name" value="Peptidase_M23"/>
    <property type="match status" value="1"/>
</dbReference>
<dbReference type="RefSeq" id="WP_012223932.1">
    <property type="nucleotide sequence ID" value="NC_010125.1"/>
</dbReference>
<evidence type="ECO:0000313" key="2">
    <source>
        <dbReference type="EMBL" id="CAP54996.1"/>
    </source>
</evidence>
<dbReference type="Proteomes" id="UP000001176">
    <property type="component" value="Chromosome"/>
</dbReference>
<accession>A9HCU5</accession>
<name>A9HCU5_GLUDA</name>
<reference evidence="2 3" key="1">
    <citation type="journal article" date="2009" name="BMC Genomics">
        <title>Complete genome sequence of the sugarcane nitrogen-fixing endophyte Gluconacetobacter diazotrophicus Pal5.</title>
        <authorList>
            <person name="Bertalan M."/>
            <person name="Albano R."/>
            <person name="Padua V."/>
            <person name="Rouws L."/>
            <person name="Rojas C."/>
            <person name="Hemerly A."/>
            <person name="Teixeira K."/>
            <person name="Schwab S."/>
            <person name="Araujo J."/>
            <person name="Oliveira A."/>
            <person name="Franca L."/>
            <person name="Magalhaes V."/>
            <person name="Alqueres S."/>
            <person name="Cardoso A."/>
            <person name="Almeida W."/>
            <person name="Loureiro M.M."/>
            <person name="Nogueira E."/>
            <person name="Cidade D."/>
            <person name="Oliveira D."/>
            <person name="Simao T."/>
            <person name="Macedo J."/>
            <person name="Valadao A."/>
            <person name="Dreschsel M."/>
            <person name="Freitas F."/>
            <person name="Vidal M."/>
            <person name="Guedes H."/>
            <person name="Rodrigues E."/>
            <person name="Meneses C."/>
            <person name="Brioso P."/>
            <person name="Pozzer L."/>
            <person name="Figueiredo D."/>
            <person name="Montano H."/>
            <person name="Junior J."/>
            <person name="Filho G."/>
            <person name="Flores V."/>
            <person name="Ferreira B."/>
            <person name="Branco A."/>
            <person name="Gonzalez P."/>
            <person name="Guillobel H."/>
            <person name="Lemos M."/>
            <person name="Seibel L."/>
            <person name="Macedo J."/>
            <person name="Alves-Ferreira M."/>
            <person name="Sachetto-Martins G."/>
            <person name="Coelho A."/>
            <person name="Santos E."/>
            <person name="Amaral G."/>
            <person name="Neves A."/>
            <person name="Pacheco A.B."/>
            <person name="Carvalho D."/>
            <person name="Lery L."/>
            <person name="Bisch P."/>
            <person name="Rossle S.C."/>
            <person name="Urmenyi T."/>
            <person name="Kruger W.V."/>
            <person name="Martins O."/>
            <person name="Baldani J.I."/>
            <person name="Ferreira P.C."/>
        </authorList>
    </citation>
    <scope>NUCLEOTIDE SEQUENCE [LARGE SCALE GENOMIC DNA]</scope>
    <source>
        <strain evidence="3">ATCC 49037 / DSM 5601 / CCUG 37298 / CIP 103539 / LMG 7603 / PAl5</strain>
    </source>
</reference>
<dbReference type="KEGG" id="gdi:GDI1053"/>
<dbReference type="CDD" id="cd12797">
    <property type="entry name" value="M23_peptidase"/>
    <property type="match status" value="1"/>
</dbReference>
<gene>
    <name evidence="2" type="ordered locus">GDI1053</name>
</gene>
<dbReference type="InterPro" id="IPR011055">
    <property type="entry name" value="Dup_hybrid_motif"/>
</dbReference>
<evidence type="ECO:0000259" key="1">
    <source>
        <dbReference type="Pfam" id="PF01551"/>
    </source>
</evidence>
<dbReference type="OrthoDB" id="5489603at2"/>
<dbReference type="Gene3D" id="2.70.70.10">
    <property type="entry name" value="Glucose Permease (Domain IIA)"/>
    <property type="match status" value="1"/>
</dbReference>
<feature type="domain" description="M23ase beta-sheet core" evidence="1">
    <location>
        <begin position="130"/>
        <end position="216"/>
    </location>
</feature>
<dbReference type="EMBL" id="AM889285">
    <property type="protein sequence ID" value="CAP54996.1"/>
    <property type="molecule type" value="Genomic_DNA"/>
</dbReference>
<keyword evidence="3" id="KW-1185">Reference proteome</keyword>
<sequence length="236" mass="25948">MPSKDPHEGNEEMRFSGRLWLSFPIYITGLFITATQPAVAVPFPKFPGAPNLFGKAVVAPGAAIESVVVSPLFDRRFTCVDHPEGEVTELGDALGTDCLILGGFADKDSGYFRLFKSDGKHNPDWYGWHAPVLSPMNGEVVGIYRNPVTNTPGHLQPTLPSFIVFKRSDDVIIVYAHVTDIRVKIGDHVTAGQIVALDGNNGFARAPHIHVGAYRGVTPLQIRWDQRAEQKIFENE</sequence>
<dbReference type="InterPro" id="IPR016047">
    <property type="entry name" value="M23ase_b-sheet_dom"/>
</dbReference>
<dbReference type="SUPFAM" id="SSF51261">
    <property type="entry name" value="Duplicated hybrid motif"/>
    <property type="match status" value="1"/>
</dbReference>
<dbReference type="AlphaFoldDB" id="A9HCU5"/>
<proteinExistence type="predicted"/>
<protein>
    <submittedName>
        <fullName evidence="2">Putative peptidase</fullName>
    </submittedName>
</protein>
<evidence type="ECO:0000313" key="3">
    <source>
        <dbReference type="Proteomes" id="UP000001176"/>
    </source>
</evidence>